<gene>
    <name evidence="2" type="ORF">PMAYCL1PPCAC_28885</name>
</gene>
<protein>
    <recommendedName>
        <fullName evidence="4">Secreted protein</fullName>
    </recommendedName>
</protein>
<evidence type="ECO:0000313" key="2">
    <source>
        <dbReference type="EMBL" id="GMR58690.1"/>
    </source>
</evidence>
<keyword evidence="1" id="KW-0732">Signal</keyword>
<evidence type="ECO:0008006" key="4">
    <source>
        <dbReference type="Google" id="ProtNLM"/>
    </source>
</evidence>
<feature type="chain" id="PRO_5042842423" description="Secreted protein" evidence="1">
    <location>
        <begin position="19"/>
        <end position="96"/>
    </location>
</feature>
<evidence type="ECO:0000256" key="1">
    <source>
        <dbReference type="SAM" id="SignalP"/>
    </source>
</evidence>
<dbReference type="AlphaFoldDB" id="A0AAN5DAP4"/>
<accession>A0AAN5DAP4</accession>
<comment type="caution">
    <text evidence="2">The sequence shown here is derived from an EMBL/GenBank/DDBJ whole genome shotgun (WGS) entry which is preliminary data.</text>
</comment>
<dbReference type="EMBL" id="BTRK01000006">
    <property type="protein sequence ID" value="GMR58690.1"/>
    <property type="molecule type" value="Genomic_DNA"/>
</dbReference>
<feature type="signal peptide" evidence="1">
    <location>
        <begin position="1"/>
        <end position="18"/>
    </location>
</feature>
<sequence>MFSYLFPSILLVVSLVSARRRMPSLAHVRCTTAHLQAAQEAIPSEKWCLNYLDQGEAVRPEWEWTKPNYQEFFPYCCLFSCKTHHYQDYACYKKNF</sequence>
<name>A0AAN5DAP4_9BILA</name>
<dbReference type="Proteomes" id="UP001328107">
    <property type="component" value="Unassembled WGS sequence"/>
</dbReference>
<organism evidence="2 3">
    <name type="scientific">Pristionchus mayeri</name>
    <dbReference type="NCBI Taxonomy" id="1317129"/>
    <lineage>
        <taxon>Eukaryota</taxon>
        <taxon>Metazoa</taxon>
        <taxon>Ecdysozoa</taxon>
        <taxon>Nematoda</taxon>
        <taxon>Chromadorea</taxon>
        <taxon>Rhabditida</taxon>
        <taxon>Rhabditina</taxon>
        <taxon>Diplogasteromorpha</taxon>
        <taxon>Diplogasteroidea</taxon>
        <taxon>Neodiplogasteridae</taxon>
        <taxon>Pristionchus</taxon>
    </lineage>
</organism>
<proteinExistence type="predicted"/>
<evidence type="ECO:0000313" key="3">
    <source>
        <dbReference type="Proteomes" id="UP001328107"/>
    </source>
</evidence>
<keyword evidence="3" id="KW-1185">Reference proteome</keyword>
<reference evidence="3" key="1">
    <citation type="submission" date="2022-10" db="EMBL/GenBank/DDBJ databases">
        <title>Genome assembly of Pristionchus species.</title>
        <authorList>
            <person name="Yoshida K."/>
            <person name="Sommer R.J."/>
        </authorList>
    </citation>
    <scope>NUCLEOTIDE SEQUENCE [LARGE SCALE GENOMIC DNA]</scope>
    <source>
        <strain evidence="3">RS5460</strain>
    </source>
</reference>